<feature type="transmembrane region" description="Helical" evidence="8">
    <location>
        <begin position="257"/>
        <end position="283"/>
    </location>
</feature>
<gene>
    <name evidence="10" type="ORF">GMOD_00009743</name>
</gene>
<feature type="domain" description="Major facilitator superfamily (MFS) profile" evidence="9">
    <location>
        <begin position="119"/>
        <end position="598"/>
    </location>
</feature>
<reference evidence="10 11" key="1">
    <citation type="journal article" date="2014" name="PLoS ONE">
        <title>De novo Genome Assembly of the Fungal Plant Pathogen Pyrenophora semeniperda.</title>
        <authorList>
            <person name="Soliai M.M."/>
            <person name="Meyer S.E."/>
            <person name="Udall J.A."/>
            <person name="Elzinga D.E."/>
            <person name="Hermansen R.A."/>
            <person name="Bodily P.M."/>
            <person name="Hart A.A."/>
            <person name="Coleman C.E."/>
        </authorList>
    </citation>
    <scope>NUCLEOTIDE SEQUENCE [LARGE SCALE GENOMIC DNA]</scope>
    <source>
        <strain evidence="10 11">CCB06</strain>
        <tissue evidence="10">Mycelium</tissue>
    </source>
</reference>
<keyword evidence="5 8" id="KW-1133">Transmembrane helix</keyword>
<feature type="transmembrane region" description="Helical" evidence="8">
    <location>
        <begin position="438"/>
        <end position="464"/>
    </location>
</feature>
<evidence type="ECO:0000313" key="10">
    <source>
        <dbReference type="EMBL" id="RMZ72958.1"/>
    </source>
</evidence>
<accession>A0A3M7MER0</accession>
<dbReference type="AlphaFoldDB" id="A0A3M7MER0"/>
<dbReference type="SUPFAM" id="SSF103473">
    <property type="entry name" value="MFS general substrate transporter"/>
    <property type="match status" value="1"/>
</dbReference>
<evidence type="ECO:0000256" key="8">
    <source>
        <dbReference type="SAM" id="Phobius"/>
    </source>
</evidence>
<keyword evidence="11" id="KW-1185">Reference proteome</keyword>
<dbReference type="InterPro" id="IPR020846">
    <property type="entry name" value="MFS_dom"/>
</dbReference>
<evidence type="ECO:0000256" key="6">
    <source>
        <dbReference type="ARBA" id="ARBA00023136"/>
    </source>
</evidence>
<dbReference type="InterPro" id="IPR004738">
    <property type="entry name" value="Phos_permease"/>
</dbReference>
<keyword evidence="4 8" id="KW-0812">Transmembrane</keyword>
<evidence type="ECO:0000256" key="7">
    <source>
        <dbReference type="SAM" id="MobiDB-lite"/>
    </source>
</evidence>
<sequence>MRQQGSVWNYASRTADLSQATTNLVLATCGVTDMVFWDVARQRFHTAFNANPIGNLMEKFSSESAGPSTNPVKSDMTHDPAYLCLGIDRAFTTEYPNERRRMALAEVDKAPFGWYHIRLAVVTGIGFFTDAYSLFAINLAVILLGIVYWQEDEHHGVMPHSTDTAIKVATSAGAIFGQCFFGYLGDSLGRKRMYGVELMIIISTTLAQALCGESKTLSIVGVLIFYRVVMGVGVGGDYPLSAVITAEFASTRYRGGIIAAVFAMQGLGQLASALVTLIVVVIYKRDLVIVASVGECVGQCALNADKMWRIIIGFGGIPGWFALYYRLTIPETPRYTFDVLYDVEKASVDARKYRYGSQGNVLDPVNQAQGRREMAKYKTPRPTLMEVLRFYSQKRQAIRLFGTSMSWFFLDMAFYGLGFSSPSLMSTMGFDRRDNLYIYLRNISIGQIVLMCAGALPGYWLTVFTVDTIGRKTIQIGGFAILTIIFCVLGFAWHALNKTHLLVLYVLAQFFFNFGPNATTFITPAEIFPTRVRSTGHGFSAGMGKLGAVFAQIFFAPMIKRGATHDNPTPFIHGVMSIFALFMFLGMLTSLLVPEGKRARLEALAGEKETVYELQASQWRNGGVAAAAAGTWAGSSNRESGEVGTGYGHSAVVVARGSGSVSAKSMGKSFESGRRDGGDTEKKWWSFKPGEKHTHAV</sequence>
<dbReference type="EMBL" id="KE747836">
    <property type="protein sequence ID" value="RMZ72958.1"/>
    <property type="molecule type" value="Genomic_DNA"/>
</dbReference>
<dbReference type="Gene3D" id="1.20.1250.20">
    <property type="entry name" value="MFS general substrate transporter like domains"/>
    <property type="match status" value="2"/>
</dbReference>
<dbReference type="Pfam" id="PF00083">
    <property type="entry name" value="Sugar_tr"/>
    <property type="match status" value="1"/>
</dbReference>
<evidence type="ECO:0000259" key="9">
    <source>
        <dbReference type="PROSITE" id="PS50850"/>
    </source>
</evidence>
<organism evidence="10 11">
    <name type="scientific">Pyrenophora seminiperda CCB06</name>
    <dbReference type="NCBI Taxonomy" id="1302712"/>
    <lineage>
        <taxon>Eukaryota</taxon>
        <taxon>Fungi</taxon>
        <taxon>Dikarya</taxon>
        <taxon>Ascomycota</taxon>
        <taxon>Pezizomycotina</taxon>
        <taxon>Dothideomycetes</taxon>
        <taxon>Pleosporomycetidae</taxon>
        <taxon>Pleosporales</taxon>
        <taxon>Pleosporineae</taxon>
        <taxon>Pleosporaceae</taxon>
        <taxon>Pyrenophora</taxon>
    </lineage>
</organism>
<dbReference type="GO" id="GO:0016020">
    <property type="term" value="C:membrane"/>
    <property type="evidence" value="ECO:0007669"/>
    <property type="project" value="UniProtKB-SubCell"/>
</dbReference>
<feature type="transmembrane region" description="Helical" evidence="8">
    <location>
        <begin position="571"/>
        <end position="593"/>
    </location>
</feature>
<feature type="transmembrane region" description="Helical" evidence="8">
    <location>
        <begin position="398"/>
        <end position="418"/>
    </location>
</feature>
<proteinExistence type="predicted"/>
<feature type="region of interest" description="Disordered" evidence="7">
    <location>
        <begin position="662"/>
        <end position="697"/>
    </location>
</feature>
<feature type="transmembrane region" description="Helical" evidence="8">
    <location>
        <begin position="168"/>
        <end position="185"/>
    </location>
</feature>
<evidence type="ECO:0000313" key="11">
    <source>
        <dbReference type="Proteomes" id="UP000265663"/>
    </source>
</evidence>
<feature type="transmembrane region" description="Helical" evidence="8">
    <location>
        <begin position="476"/>
        <end position="496"/>
    </location>
</feature>
<dbReference type="PANTHER" id="PTHR24064">
    <property type="entry name" value="SOLUTE CARRIER FAMILY 22 MEMBER"/>
    <property type="match status" value="1"/>
</dbReference>
<dbReference type="InterPro" id="IPR005829">
    <property type="entry name" value="Sugar_transporter_CS"/>
</dbReference>
<dbReference type="InterPro" id="IPR005828">
    <property type="entry name" value="MFS_sugar_transport-like"/>
</dbReference>
<name>A0A3M7MER0_9PLEO</name>
<feature type="transmembrane region" description="Helical" evidence="8">
    <location>
        <begin position="307"/>
        <end position="325"/>
    </location>
</feature>
<feature type="transmembrane region" description="Helical" evidence="8">
    <location>
        <begin position="119"/>
        <end position="148"/>
    </location>
</feature>
<dbReference type="PROSITE" id="PS50850">
    <property type="entry name" value="MFS"/>
    <property type="match status" value="1"/>
</dbReference>
<evidence type="ECO:0000256" key="2">
    <source>
        <dbReference type="ARBA" id="ARBA00022448"/>
    </source>
</evidence>
<protein>
    <submittedName>
        <fullName evidence="10">Phosphate:h+ symporter</fullName>
    </submittedName>
</protein>
<evidence type="ECO:0000256" key="5">
    <source>
        <dbReference type="ARBA" id="ARBA00022989"/>
    </source>
</evidence>
<feature type="transmembrane region" description="Helical" evidence="8">
    <location>
        <begin position="502"/>
        <end position="527"/>
    </location>
</feature>
<evidence type="ECO:0000256" key="1">
    <source>
        <dbReference type="ARBA" id="ARBA00004141"/>
    </source>
</evidence>
<dbReference type="CDD" id="cd17364">
    <property type="entry name" value="MFS_PhT"/>
    <property type="match status" value="1"/>
</dbReference>
<keyword evidence="6 8" id="KW-0472">Membrane</keyword>
<dbReference type="GO" id="GO:0005315">
    <property type="term" value="F:phosphate transmembrane transporter activity"/>
    <property type="evidence" value="ECO:0007669"/>
    <property type="project" value="InterPro"/>
</dbReference>
<keyword evidence="2" id="KW-0813">Transport</keyword>
<evidence type="ECO:0000256" key="3">
    <source>
        <dbReference type="ARBA" id="ARBA00022592"/>
    </source>
</evidence>
<dbReference type="InterPro" id="IPR036259">
    <property type="entry name" value="MFS_trans_sf"/>
</dbReference>
<feature type="compositionally biased region" description="Basic and acidic residues" evidence="7">
    <location>
        <begin position="671"/>
        <end position="697"/>
    </location>
</feature>
<comment type="subcellular location">
    <subcellularLocation>
        <location evidence="1">Membrane</location>
        <topology evidence="1">Multi-pass membrane protein</topology>
    </subcellularLocation>
</comment>
<dbReference type="NCBIfam" id="TIGR00887">
    <property type="entry name" value="2A0109"/>
    <property type="match status" value="1"/>
</dbReference>
<evidence type="ECO:0000256" key="4">
    <source>
        <dbReference type="ARBA" id="ARBA00022692"/>
    </source>
</evidence>
<feature type="transmembrane region" description="Helical" evidence="8">
    <location>
        <begin position="539"/>
        <end position="559"/>
    </location>
</feature>
<dbReference type="PROSITE" id="PS00217">
    <property type="entry name" value="SUGAR_TRANSPORT_2"/>
    <property type="match status" value="1"/>
</dbReference>
<dbReference type="GO" id="GO:0006817">
    <property type="term" value="P:phosphate ion transport"/>
    <property type="evidence" value="ECO:0007669"/>
    <property type="project" value="UniProtKB-KW"/>
</dbReference>
<dbReference type="Proteomes" id="UP000265663">
    <property type="component" value="Unassembled WGS sequence"/>
</dbReference>
<keyword evidence="3" id="KW-0592">Phosphate transport</keyword>
<dbReference type="OrthoDB" id="433512at2759"/>